<dbReference type="AlphaFoldDB" id="A0A3M6VPV6"/>
<evidence type="ECO:0000313" key="2">
    <source>
        <dbReference type="Proteomes" id="UP000282087"/>
    </source>
</evidence>
<protein>
    <submittedName>
        <fullName evidence="1">Uncharacterized protein</fullName>
    </submittedName>
</protein>
<gene>
    <name evidence="1" type="ORF">DD238_006244</name>
</gene>
<name>A0A3M6VPV6_9STRA</name>
<reference evidence="1 2" key="1">
    <citation type="submission" date="2018-06" db="EMBL/GenBank/DDBJ databases">
        <title>Comparative genomics of downy mildews reveals potential adaptations to biotrophy.</title>
        <authorList>
            <person name="Fletcher K."/>
            <person name="Klosterman S.J."/>
            <person name="Derevnina L."/>
            <person name="Martin F."/>
            <person name="Koike S."/>
            <person name="Reyes Chin-Wo S."/>
            <person name="Mou B."/>
            <person name="Michelmore R."/>
        </authorList>
    </citation>
    <scope>NUCLEOTIDE SEQUENCE [LARGE SCALE GENOMIC DNA]</scope>
    <source>
        <strain evidence="1 2">R14</strain>
    </source>
</reference>
<keyword evidence="2" id="KW-1185">Reference proteome</keyword>
<evidence type="ECO:0000313" key="1">
    <source>
        <dbReference type="EMBL" id="RMX68789.1"/>
    </source>
</evidence>
<dbReference type="EMBL" id="QLLG01000053">
    <property type="protein sequence ID" value="RMX68789.1"/>
    <property type="molecule type" value="Genomic_DNA"/>
</dbReference>
<organism evidence="1 2">
    <name type="scientific">Peronospora effusa</name>
    <dbReference type="NCBI Taxonomy" id="542832"/>
    <lineage>
        <taxon>Eukaryota</taxon>
        <taxon>Sar</taxon>
        <taxon>Stramenopiles</taxon>
        <taxon>Oomycota</taxon>
        <taxon>Peronosporomycetes</taxon>
        <taxon>Peronosporales</taxon>
        <taxon>Peronosporaceae</taxon>
        <taxon>Peronospora</taxon>
    </lineage>
</organism>
<accession>A0A3M6VPV6</accession>
<sequence>MKSASSAYTIMSREDRGERRAGRIGLVKLLRGKQQKERGKVSHLGEYPYCSRTGKTGDCRVEVRALFLVVLTGSVEFRRIEKWLEHGEKFVAVDSVKST</sequence>
<dbReference type="Proteomes" id="UP000282087">
    <property type="component" value="Unassembled WGS sequence"/>
</dbReference>
<comment type="caution">
    <text evidence="1">The sequence shown here is derived from an EMBL/GenBank/DDBJ whole genome shotgun (WGS) entry which is preliminary data.</text>
</comment>
<proteinExistence type="predicted"/>